<evidence type="ECO:0000313" key="3">
    <source>
        <dbReference type="EMBL" id="CAL4786381.1"/>
    </source>
</evidence>
<feature type="compositionally biased region" description="Low complexity" evidence="1">
    <location>
        <begin position="271"/>
        <end position="286"/>
    </location>
</feature>
<accession>A0A9P1CWK6</accession>
<sequence length="936" mass="101196">MALQGIWWWSYEGQSAIAMKEMMHSKNALYCAGNAFPTTVLLAAFVASLCSCSSWFTVAQRRRLVNPAQPLCDAVDEDSQSLRRAAKRRGISSSDLSSACRRRSSCVQPPKGDAEEIENGNQSDNDDDDGLTVALGNEVLAFTAFLDEQEAREVAKQAAAAAAEPQHNSPASKKSADPEIAANHGEQAAASTVEPQHNSPASKKSADPEIAANHGEQAAASTVEPQHNSPASKNSTDPEIAANHGEQAAASTVEPQHNSPASKNSTDPEIAAKNAEQATAVTAAAAEPQHNSPASKKSADPEIAANHGEQAAASTVEPQHNSPASKNSTDPEIAAKNAEQATAVTAAAAEPQHNSPASKKSADPEIAANHGEQAAASTVEPQHNFPASKNSTDPEIAANHADQAAASTVEPQLWQRLQASRTPIDLDPEAAAGPKVEPQHSSPASKANIDTNQESDWLEEMLDAEMENFSLQELKIQKKGQPRIVSALGARPFQGPTSGFAGPNKAMQPVAQQQTAQIDDTADKHQPDAAQQPDSEQDGRSKKRPLEILSEQVQQEAAQPDDTADKHQPDEAQQPDSHQDRRGAKRRPQRVSEYNPKRMRGKQRDPAPILPPTKPLEPQDEEKEEREGDGDPNPQGGKRKLNRGGNKRGDSISIAKKLRAVKKYEELVAEKGEKEGKREFYALKIPGQGSKRELRERRRRLGLDGNAPAIIVCDDADQHRNPTYRNLRDLWSRENNAIILGSVKGDDELPDVPGEIELTDRAGPANQDADQKPGSLQQKQEIAMSEQESDLKIRVGDGQWKQLSVRQFDVTETQPDSSEVPEFLHMKEDEIAEVGSKDENAGECDQIDEVEAAFAEGGKHAYAPAYDPVAEDEGDSGEEEPDDASIPDWVQCIQGTRFFTLTQALVMPSALHLRTCSFSGINVPKYIKYMVLVDVE</sequence>
<dbReference type="AlphaFoldDB" id="A0A9P1CWK6"/>
<feature type="compositionally biased region" description="Low complexity" evidence="1">
    <location>
        <begin position="156"/>
        <end position="166"/>
    </location>
</feature>
<reference evidence="3 4" key="2">
    <citation type="submission" date="2024-05" db="EMBL/GenBank/DDBJ databases">
        <authorList>
            <person name="Chen Y."/>
            <person name="Shah S."/>
            <person name="Dougan E. K."/>
            <person name="Thang M."/>
            <person name="Chan C."/>
        </authorList>
    </citation>
    <scope>NUCLEOTIDE SEQUENCE [LARGE SCALE GENOMIC DNA]</scope>
</reference>
<evidence type="ECO:0000256" key="1">
    <source>
        <dbReference type="SAM" id="MobiDB-lite"/>
    </source>
</evidence>
<name>A0A9P1CWK6_9DINO</name>
<organism evidence="2">
    <name type="scientific">Cladocopium goreaui</name>
    <dbReference type="NCBI Taxonomy" id="2562237"/>
    <lineage>
        <taxon>Eukaryota</taxon>
        <taxon>Sar</taxon>
        <taxon>Alveolata</taxon>
        <taxon>Dinophyceae</taxon>
        <taxon>Suessiales</taxon>
        <taxon>Symbiodiniaceae</taxon>
        <taxon>Cladocopium</taxon>
    </lineage>
</organism>
<evidence type="ECO:0000313" key="2">
    <source>
        <dbReference type="EMBL" id="CAI3999069.1"/>
    </source>
</evidence>
<feature type="region of interest" description="Disordered" evidence="1">
    <location>
        <begin position="487"/>
        <end position="654"/>
    </location>
</feature>
<feature type="compositionally biased region" description="Polar residues" evidence="1">
    <location>
        <begin position="375"/>
        <end position="393"/>
    </location>
</feature>
<feature type="region of interest" description="Disordered" evidence="1">
    <location>
        <begin position="83"/>
        <end position="131"/>
    </location>
</feature>
<dbReference type="EMBL" id="CAMXCT030002579">
    <property type="protein sequence ID" value="CAL4786381.1"/>
    <property type="molecule type" value="Genomic_DNA"/>
</dbReference>
<feature type="compositionally biased region" description="Basic and acidic residues" evidence="1">
    <location>
        <begin position="537"/>
        <end position="546"/>
    </location>
</feature>
<feature type="compositionally biased region" description="Polar residues" evidence="1">
    <location>
        <begin position="405"/>
        <end position="421"/>
    </location>
</feature>
<dbReference type="EMBL" id="CAMXCT010002579">
    <property type="protein sequence ID" value="CAI3999069.1"/>
    <property type="molecule type" value="Genomic_DNA"/>
</dbReference>
<proteinExistence type="predicted"/>
<reference evidence="2" key="1">
    <citation type="submission" date="2022-10" db="EMBL/GenBank/DDBJ databases">
        <authorList>
            <person name="Chen Y."/>
            <person name="Dougan E. K."/>
            <person name="Chan C."/>
            <person name="Rhodes N."/>
            <person name="Thang M."/>
        </authorList>
    </citation>
    <scope>NUCLEOTIDE SEQUENCE</scope>
</reference>
<feature type="compositionally biased region" description="Polar residues" evidence="1">
    <location>
        <begin position="439"/>
        <end position="455"/>
    </location>
</feature>
<protein>
    <submittedName>
        <fullName evidence="3">NAC-alpha domain-containing protein 1 isoform X1</fullName>
    </submittedName>
</protein>
<feature type="compositionally biased region" description="Polar residues" evidence="1">
    <location>
        <begin position="249"/>
        <end position="267"/>
    </location>
</feature>
<feature type="region of interest" description="Disordered" evidence="1">
    <location>
        <begin position="759"/>
        <end position="779"/>
    </location>
</feature>
<keyword evidence="4" id="KW-1185">Reference proteome</keyword>
<feature type="compositionally biased region" description="Basic residues" evidence="1">
    <location>
        <begin position="637"/>
        <end position="646"/>
    </location>
</feature>
<feature type="compositionally biased region" description="Polar residues" evidence="1">
    <location>
        <begin position="219"/>
        <end position="237"/>
    </location>
</feature>
<feature type="compositionally biased region" description="Acidic residues" evidence="1">
    <location>
        <begin position="869"/>
        <end position="885"/>
    </location>
</feature>
<dbReference type="Proteomes" id="UP001152797">
    <property type="component" value="Unassembled WGS sequence"/>
</dbReference>
<feature type="compositionally biased region" description="Polar residues" evidence="1">
    <location>
        <begin position="189"/>
        <end position="202"/>
    </location>
</feature>
<feature type="compositionally biased region" description="Acidic residues" evidence="1">
    <location>
        <begin position="618"/>
        <end position="630"/>
    </location>
</feature>
<comment type="caution">
    <text evidence="2">The sequence shown here is derived from an EMBL/GenBank/DDBJ whole genome shotgun (WGS) entry which is preliminary data.</text>
</comment>
<dbReference type="EMBL" id="CAMXCT020002579">
    <property type="protein sequence ID" value="CAL1152444.1"/>
    <property type="molecule type" value="Genomic_DNA"/>
</dbReference>
<feature type="compositionally biased region" description="Low complexity" evidence="1">
    <location>
        <begin position="334"/>
        <end position="349"/>
    </location>
</feature>
<evidence type="ECO:0000313" key="4">
    <source>
        <dbReference type="Proteomes" id="UP001152797"/>
    </source>
</evidence>
<feature type="region of interest" description="Disordered" evidence="1">
    <location>
        <begin position="156"/>
        <end position="456"/>
    </location>
</feature>
<feature type="region of interest" description="Disordered" evidence="1">
    <location>
        <begin position="865"/>
        <end position="885"/>
    </location>
</feature>
<gene>
    <name evidence="2" type="ORF">C1SCF055_LOCUS25319</name>
</gene>
<feature type="compositionally biased region" description="Polar residues" evidence="1">
    <location>
        <begin position="312"/>
        <end position="330"/>
    </location>
</feature>